<feature type="transmembrane region" description="Helical" evidence="6">
    <location>
        <begin position="335"/>
        <end position="354"/>
    </location>
</feature>
<evidence type="ECO:0000256" key="4">
    <source>
        <dbReference type="ARBA" id="ARBA00022989"/>
    </source>
</evidence>
<feature type="transmembrane region" description="Helical" evidence="6">
    <location>
        <begin position="189"/>
        <end position="210"/>
    </location>
</feature>
<feature type="transmembrane region" description="Helical" evidence="6">
    <location>
        <begin position="545"/>
        <end position="563"/>
    </location>
</feature>
<dbReference type="InterPro" id="IPR036259">
    <property type="entry name" value="MFS_trans_sf"/>
</dbReference>
<name>A0A2I0ASS0_9ASPA</name>
<proteinExistence type="inferred from homology"/>
<dbReference type="OrthoDB" id="8904098at2759"/>
<dbReference type="GO" id="GO:0016020">
    <property type="term" value="C:membrane"/>
    <property type="evidence" value="ECO:0007669"/>
    <property type="project" value="UniProtKB-SubCell"/>
</dbReference>
<evidence type="ECO:0000313" key="7">
    <source>
        <dbReference type="EMBL" id="PKA58592.1"/>
    </source>
</evidence>
<dbReference type="AlphaFoldDB" id="A0A2I0ASS0"/>
<evidence type="ECO:0000256" key="6">
    <source>
        <dbReference type="SAM" id="Phobius"/>
    </source>
</evidence>
<dbReference type="GO" id="GO:0022857">
    <property type="term" value="F:transmembrane transporter activity"/>
    <property type="evidence" value="ECO:0007669"/>
    <property type="project" value="InterPro"/>
</dbReference>
<evidence type="ECO:0000256" key="3">
    <source>
        <dbReference type="ARBA" id="ARBA00022692"/>
    </source>
</evidence>
<sequence length="616" mass="67151">MMHVEDRKNQETQRRRKLGGLKTMPFILANEVCDRFAVAGFNANMVQYLQNELHLSLVQASNTLNNFNGTANLTPIVGALMADSFAGRFWTIVVGSLLYQSGMIGVTVSAIIPGLRPPQCAPQSPRCQKAAGWQLAIFYVSLLLTALGSGGIRPCVVAFGADQFDFDRPVAQPKSAGGGRKLKNRWSFFNLYFFSMGVSLLLALTVVVYVQDNVGWGPGFAIPAVAMFISVLTFVAGYPLYIRVKPGGSPLTRLAQVVVAAYRKRKLAFPADAGLLYQDKELDAGIATAGRLLHTDHFSFLDRAAIVADGDMTEAGRPRPWRLSTVHRVEELKSIVRMMPIWSVGILIITAASHNHTFAIVQARSMDRHLAGGFQIPAASLFIFSIVAMLLTVAVYDRAIVPLARRITGRPDGISFLQRLGFGLAISLFSNVSSAVVESRRRSVAAEHGLVDRPSATVPLSVFWLVPQHAVHGIADAFTSVAHMEFLYDQSPESMRSTAVALFCLAASAGNYGGTLLVTLVNDFTKSSPEGNWLQSNINRGRLDYYYWLVTGLQVFNLAYYLVCAKFYTFKPLEIVVGAENIAAAKGSAAVYEENGKAGEVELAAKSDQCPERDHV</sequence>
<dbReference type="PANTHER" id="PTHR11654">
    <property type="entry name" value="OLIGOPEPTIDE TRANSPORTER-RELATED"/>
    <property type="match status" value="1"/>
</dbReference>
<dbReference type="InterPro" id="IPR000109">
    <property type="entry name" value="POT_fam"/>
</dbReference>
<dbReference type="Gene3D" id="1.20.1250.20">
    <property type="entry name" value="MFS general substrate transporter like domains"/>
    <property type="match status" value="1"/>
</dbReference>
<evidence type="ECO:0000256" key="2">
    <source>
        <dbReference type="ARBA" id="ARBA00005982"/>
    </source>
</evidence>
<evidence type="ECO:0000313" key="8">
    <source>
        <dbReference type="Proteomes" id="UP000236161"/>
    </source>
</evidence>
<evidence type="ECO:0000256" key="1">
    <source>
        <dbReference type="ARBA" id="ARBA00004141"/>
    </source>
</evidence>
<dbReference type="EMBL" id="KZ451951">
    <property type="protein sequence ID" value="PKA58592.1"/>
    <property type="molecule type" value="Genomic_DNA"/>
</dbReference>
<feature type="transmembrane region" description="Helical" evidence="6">
    <location>
        <begin position="216"/>
        <end position="241"/>
    </location>
</feature>
<dbReference type="STRING" id="1088818.A0A2I0ASS0"/>
<comment type="subcellular location">
    <subcellularLocation>
        <location evidence="1">Membrane</location>
        <topology evidence="1">Multi-pass membrane protein</topology>
    </subcellularLocation>
</comment>
<gene>
    <name evidence="7" type="ORF">AXF42_Ash008879</name>
</gene>
<dbReference type="Proteomes" id="UP000236161">
    <property type="component" value="Unassembled WGS sequence"/>
</dbReference>
<feature type="transmembrane region" description="Helical" evidence="6">
    <location>
        <begin position="500"/>
        <end position="525"/>
    </location>
</feature>
<evidence type="ECO:0000256" key="5">
    <source>
        <dbReference type="ARBA" id="ARBA00023136"/>
    </source>
</evidence>
<dbReference type="Pfam" id="PF00854">
    <property type="entry name" value="PTR2"/>
    <property type="match status" value="1"/>
</dbReference>
<keyword evidence="3 6" id="KW-0812">Transmembrane</keyword>
<keyword evidence="4 6" id="KW-1133">Transmembrane helix</keyword>
<reference evidence="7 8" key="1">
    <citation type="journal article" date="2017" name="Nature">
        <title>The Apostasia genome and the evolution of orchids.</title>
        <authorList>
            <person name="Zhang G.Q."/>
            <person name="Liu K.W."/>
            <person name="Li Z."/>
            <person name="Lohaus R."/>
            <person name="Hsiao Y.Y."/>
            <person name="Niu S.C."/>
            <person name="Wang J.Y."/>
            <person name="Lin Y.C."/>
            <person name="Xu Q."/>
            <person name="Chen L.J."/>
            <person name="Yoshida K."/>
            <person name="Fujiwara S."/>
            <person name="Wang Z.W."/>
            <person name="Zhang Y.Q."/>
            <person name="Mitsuda N."/>
            <person name="Wang M."/>
            <person name="Liu G.H."/>
            <person name="Pecoraro L."/>
            <person name="Huang H.X."/>
            <person name="Xiao X.J."/>
            <person name="Lin M."/>
            <person name="Wu X.Y."/>
            <person name="Wu W.L."/>
            <person name="Chen Y.Y."/>
            <person name="Chang S.B."/>
            <person name="Sakamoto S."/>
            <person name="Ohme-Takagi M."/>
            <person name="Yagi M."/>
            <person name="Zeng S.J."/>
            <person name="Shen C.Y."/>
            <person name="Yeh C.M."/>
            <person name="Luo Y.B."/>
            <person name="Tsai W.C."/>
            <person name="Van de Peer Y."/>
            <person name="Liu Z.J."/>
        </authorList>
    </citation>
    <scope>NUCLEOTIDE SEQUENCE [LARGE SCALE GENOMIC DNA]</scope>
    <source>
        <strain evidence="8">cv. Shenzhen</strain>
        <tissue evidence="7">Stem</tissue>
    </source>
</reference>
<feature type="transmembrane region" description="Helical" evidence="6">
    <location>
        <begin position="374"/>
        <end position="396"/>
    </location>
</feature>
<dbReference type="SUPFAM" id="SSF103473">
    <property type="entry name" value="MFS general substrate transporter"/>
    <property type="match status" value="1"/>
</dbReference>
<feature type="transmembrane region" description="Helical" evidence="6">
    <location>
        <begin position="132"/>
        <end position="152"/>
    </location>
</feature>
<accession>A0A2I0ASS0</accession>
<organism evidence="7 8">
    <name type="scientific">Apostasia shenzhenica</name>
    <dbReference type="NCBI Taxonomy" id="1088818"/>
    <lineage>
        <taxon>Eukaryota</taxon>
        <taxon>Viridiplantae</taxon>
        <taxon>Streptophyta</taxon>
        <taxon>Embryophyta</taxon>
        <taxon>Tracheophyta</taxon>
        <taxon>Spermatophyta</taxon>
        <taxon>Magnoliopsida</taxon>
        <taxon>Liliopsida</taxon>
        <taxon>Asparagales</taxon>
        <taxon>Orchidaceae</taxon>
        <taxon>Apostasioideae</taxon>
        <taxon>Apostasia</taxon>
    </lineage>
</organism>
<protein>
    <submittedName>
        <fullName evidence="7">Putative nitrite transporter</fullName>
    </submittedName>
</protein>
<comment type="similarity">
    <text evidence="2">Belongs to the major facilitator superfamily. Proton-dependent oligopeptide transporter (POT/PTR) (TC 2.A.17) family.</text>
</comment>
<keyword evidence="8" id="KW-1185">Reference proteome</keyword>
<feature type="transmembrane region" description="Helical" evidence="6">
    <location>
        <begin position="89"/>
        <end position="112"/>
    </location>
</feature>
<keyword evidence="5 6" id="KW-0472">Membrane</keyword>